<evidence type="ECO:0000313" key="9">
    <source>
        <dbReference type="Proteomes" id="UP001163046"/>
    </source>
</evidence>
<dbReference type="GO" id="GO:0005634">
    <property type="term" value="C:nucleus"/>
    <property type="evidence" value="ECO:0007669"/>
    <property type="project" value="UniProtKB-SubCell"/>
</dbReference>
<evidence type="ECO:0000256" key="5">
    <source>
        <dbReference type="PROSITE-ProRule" id="PRU00201"/>
    </source>
</evidence>
<dbReference type="GO" id="GO:0001708">
    <property type="term" value="P:cell fate specification"/>
    <property type="evidence" value="ECO:0007669"/>
    <property type="project" value="TreeGrafter"/>
</dbReference>
<name>A0A9X0DA46_9CNID</name>
<accession>A0A9X0DA46</accession>
<feature type="domain" description="T-box" evidence="7">
    <location>
        <begin position="89"/>
        <end position="112"/>
    </location>
</feature>
<evidence type="ECO:0000259" key="7">
    <source>
        <dbReference type="PROSITE" id="PS50252"/>
    </source>
</evidence>
<dbReference type="Pfam" id="PF00907">
    <property type="entry name" value="T-box"/>
    <property type="match status" value="1"/>
</dbReference>
<comment type="subcellular location">
    <subcellularLocation>
        <location evidence="5">Nucleus</location>
    </subcellularLocation>
</comment>
<dbReference type="PROSITE" id="PS50252">
    <property type="entry name" value="TBOX_3"/>
    <property type="match status" value="1"/>
</dbReference>
<evidence type="ECO:0000256" key="1">
    <source>
        <dbReference type="ARBA" id="ARBA00023015"/>
    </source>
</evidence>
<evidence type="ECO:0000256" key="2">
    <source>
        <dbReference type="ARBA" id="ARBA00023125"/>
    </source>
</evidence>
<dbReference type="GO" id="GO:0000785">
    <property type="term" value="C:chromatin"/>
    <property type="evidence" value="ECO:0007669"/>
    <property type="project" value="TreeGrafter"/>
</dbReference>
<dbReference type="InterPro" id="IPR008967">
    <property type="entry name" value="p53-like_TF_DNA-bd_sf"/>
</dbReference>
<dbReference type="AlphaFoldDB" id="A0A9X0DA46"/>
<protein>
    <submittedName>
        <fullName evidence="8">T-box transcription factor tbx20</fullName>
    </submittedName>
</protein>
<gene>
    <name evidence="8" type="primary">TBX20_1</name>
    <name evidence="8" type="ORF">OS493_008193</name>
</gene>
<dbReference type="PANTHER" id="PTHR11267:SF190">
    <property type="entry name" value="T-BOX TRANSCRIPTION FACTOR TBX20"/>
    <property type="match status" value="1"/>
</dbReference>
<feature type="region of interest" description="Disordered" evidence="6">
    <location>
        <begin position="20"/>
        <end position="85"/>
    </location>
</feature>
<organism evidence="8 9">
    <name type="scientific">Desmophyllum pertusum</name>
    <dbReference type="NCBI Taxonomy" id="174260"/>
    <lineage>
        <taxon>Eukaryota</taxon>
        <taxon>Metazoa</taxon>
        <taxon>Cnidaria</taxon>
        <taxon>Anthozoa</taxon>
        <taxon>Hexacorallia</taxon>
        <taxon>Scleractinia</taxon>
        <taxon>Caryophylliina</taxon>
        <taxon>Caryophylliidae</taxon>
        <taxon>Desmophyllum</taxon>
    </lineage>
</organism>
<dbReference type="Proteomes" id="UP001163046">
    <property type="component" value="Unassembled WGS sequence"/>
</dbReference>
<dbReference type="PANTHER" id="PTHR11267">
    <property type="entry name" value="T-BOX PROTEIN-RELATED"/>
    <property type="match status" value="1"/>
</dbReference>
<keyword evidence="1" id="KW-0805">Transcription regulation</keyword>
<evidence type="ECO:0000256" key="6">
    <source>
        <dbReference type="SAM" id="MobiDB-lite"/>
    </source>
</evidence>
<evidence type="ECO:0000256" key="3">
    <source>
        <dbReference type="ARBA" id="ARBA00023163"/>
    </source>
</evidence>
<dbReference type="GO" id="GO:0045893">
    <property type="term" value="P:positive regulation of DNA-templated transcription"/>
    <property type="evidence" value="ECO:0007669"/>
    <property type="project" value="InterPro"/>
</dbReference>
<dbReference type="GO" id="GO:0000978">
    <property type="term" value="F:RNA polymerase II cis-regulatory region sequence-specific DNA binding"/>
    <property type="evidence" value="ECO:0007669"/>
    <property type="project" value="InterPro"/>
</dbReference>
<evidence type="ECO:0000256" key="4">
    <source>
        <dbReference type="ARBA" id="ARBA00023242"/>
    </source>
</evidence>
<comment type="caution">
    <text evidence="8">The sequence shown here is derived from an EMBL/GenBank/DDBJ whole genome shotgun (WGS) entry which is preliminary data.</text>
</comment>
<comment type="caution">
    <text evidence="5">Lacks conserved residue(s) required for the propagation of feature annotation.</text>
</comment>
<dbReference type="GO" id="GO:0048731">
    <property type="term" value="P:system development"/>
    <property type="evidence" value="ECO:0007669"/>
    <property type="project" value="UniProtKB-ARBA"/>
</dbReference>
<reference evidence="8" key="1">
    <citation type="submission" date="2023-01" db="EMBL/GenBank/DDBJ databases">
        <title>Genome assembly of the deep-sea coral Lophelia pertusa.</title>
        <authorList>
            <person name="Herrera S."/>
            <person name="Cordes E."/>
        </authorList>
    </citation>
    <scope>NUCLEOTIDE SEQUENCE</scope>
    <source>
        <strain evidence="8">USNM1676648</strain>
        <tissue evidence="8">Polyp</tissue>
    </source>
</reference>
<keyword evidence="9" id="KW-1185">Reference proteome</keyword>
<keyword evidence="4 5" id="KW-0539">Nucleus</keyword>
<dbReference type="SUPFAM" id="SSF49417">
    <property type="entry name" value="p53-like transcription factors"/>
    <property type="match status" value="1"/>
</dbReference>
<keyword evidence="3" id="KW-0804">Transcription</keyword>
<dbReference type="InterPro" id="IPR036960">
    <property type="entry name" value="T-box_sf"/>
</dbReference>
<dbReference type="OrthoDB" id="7442607at2759"/>
<dbReference type="InterPro" id="IPR046360">
    <property type="entry name" value="T-box_DNA-bd"/>
</dbReference>
<dbReference type="GO" id="GO:0000981">
    <property type="term" value="F:DNA-binding transcription factor activity, RNA polymerase II-specific"/>
    <property type="evidence" value="ECO:0007669"/>
    <property type="project" value="TreeGrafter"/>
</dbReference>
<feature type="compositionally biased region" description="Basic and acidic residues" evidence="6">
    <location>
        <begin position="22"/>
        <end position="41"/>
    </location>
</feature>
<sequence length="112" mass="12164">MESSPSLSLKANAFSIASLMSSRDDRSDCDPGASPKDRDSASEDEGTQPPPAKRMKSSSSDVSRDDEDSGGEVFESDSKDELKNITVDLEGKELWERFSELGTEMIITKAGR</sequence>
<dbReference type="InterPro" id="IPR001699">
    <property type="entry name" value="TF_T-box"/>
</dbReference>
<feature type="compositionally biased region" description="Basic and acidic residues" evidence="6">
    <location>
        <begin position="76"/>
        <end position="85"/>
    </location>
</feature>
<evidence type="ECO:0000313" key="8">
    <source>
        <dbReference type="EMBL" id="KAJ7392952.1"/>
    </source>
</evidence>
<dbReference type="Gene3D" id="2.60.40.820">
    <property type="entry name" value="Transcription factor, T-box"/>
    <property type="match status" value="1"/>
</dbReference>
<keyword evidence="2 5" id="KW-0238">DNA-binding</keyword>
<dbReference type="EMBL" id="MU825399">
    <property type="protein sequence ID" value="KAJ7392952.1"/>
    <property type="molecule type" value="Genomic_DNA"/>
</dbReference>
<proteinExistence type="predicted"/>